<organism evidence="2">
    <name type="scientific">Ixodes ricinus</name>
    <name type="common">Common tick</name>
    <name type="synonym">Acarus ricinus</name>
    <dbReference type="NCBI Taxonomy" id="34613"/>
    <lineage>
        <taxon>Eukaryota</taxon>
        <taxon>Metazoa</taxon>
        <taxon>Ecdysozoa</taxon>
        <taxon>Arthropoda</taxon>
        <taxon>Chelicerata</taxon>
        <taxon>Arachnida</taxon>
        <taxon>Acari</taxon>
        <taxon>Parasitiformes</taxon>
        <taxon>Ixodida</taxon>
        <taxon>Ixodoidea</taxon>
        <taxon>Ixodidae</taxon>
        <taxon>Ixodinae</taxon>
        <taxon>Ixodes</taxon>
    </lineage>
</organism>
<protein>
    <submittedName>
        <fullName evidence="2">Putative glycine-rich cell wall structural protein 1</fullName>
    </submittedName>
</protein>
<accession>A0A6B0U9N0</accession>
<dbReference type="EMBL" id="GIFC01003511">
    <property type="protein sequence ID" value="MXU85594.1"/>
    <property type="molecule type" value="Transcribed_RNA"/>
</dbReference>
<name>A0A6B0U9N0_IXORI</name>
<reference evidence="2" key="1">
    <citation type="submission" date="2019-12" db="EMBL/GenBank/DDBJ databases">
        <title>An insight into the sialome of adult female Ixodes ricinus ticks feeding for 6 days.</title>
        <authorList>
            <person name="Perner J."/>
            <person name="Ribeiro J.M.C."/>
        </authorList>
    </citation>
    <scope>NUCLEOTIDE SEQUENCE</scope>
    <source>
        <strain evidence="2">Semi-engorged</strain>
        <tissue evidence="2">Salivary glands</tissue>
    </source>
</reference>
<evidence type="ECO:0000256" key="1">
    <source>
        <dbReference type="SAM" id="MobiDB-lite"/>
    </source>
</evidence>
<proteinExistence type="predicted"/>
<sequence length="86" mass="9682">MVAAFPECGARPYPTPDGLPHGHHYCSKGKERGQSCRLIIYTRCTDRHAPAACLWCRIMYNSSTKLAPRNLSRRTPLKHRQGPPPP</sequence>
<feature type="compositionally biased region" description="Basic residues" evidence="1">
    <location>
        <begin position="71"/>
        <end position="86"/>
    </location>
</feature>
<dbReference type="AlphaFoldDB" id="A0A6B0U9N0"/>
<feature type="region of interest" description="Disordered" evidence="1">
    <location>
        <begin position="67"/>
        <end position="86"/>
    </location>
</feature>
<evidence type="ECO:0000313" key="2">
    <source>
        <dbReference type="EMBL" id="MXU85594.1"/>
    </source>
</evidence>